<keyword evidence="2" id="KW-1185">Reference proteome</keyword>
<dbReference type="AlphaFoldDB" id="A0A371F6M5"/>
<reference evidence="1" key="1">
    <citation type="submission" date="2018-05" db="EMBL/GenBank/DDBJ databases">
        <title>Draft genome of Mucuna pruriens seed.</title>
        <authorList>
            <person name="Nnadi N.E."/>
            <person name="Vos R."/>
            <person name="Hasami M.H."/>
            <person name="Devisetty U.K."/>
            <person name="Aguiy J.C."/>
        </authorList>
    </citation>
    <scope>NUCLEOTIDE SEQUENCE [LARGE SCALE GENOMIC DNA]</scope>
    <source>
        <strain evidence="1">JCA_2017</strain>
    </source>
</reference>
<proteinExistence type="predicted"/>
<comment type="caution">
    <text evidence="1">The sequence shown here is derived from an EMBL/GenBank/DDBJ whole genome shotgun (WGS) entry which is preliminary data.</text>
</comment>
<dbReference type="Proteomes" id="UP000257109">
    <property type="component" value="Unassembled WGS sequence"/>
</dbReference>
<accession>A0A371F6M5</accession>
<dbReference type="EMBL" id="QJKJ01010354">
    <property type="protein sequence ID" value="RDX73917.1"/>
    <property type="molecule type" value="Genomic_DNA"/>
</dbReference>
<organism evidence="1 2">
    <name type="scientific">Mucuna pruriens</name>
    <name type="common">Velvet bean</name>
    <name type="synonym">Dolichos pruriens</name>
    <dbReference type="NCBI Taxonomy" id="157652"/>
    <lineage>
        <taxon>Eukaryota</taxon>
        <taxon>Viridiplantae</taxon>
        <taxon>Streptophyta</taxon>
        <taxon>Embryophyta</taxon>
        <taxon>Tracheophyta</taxon>
        <taxon>Spermatophyta</taxon>
        <taxon>Magnoliopsida</taxon>
        <taxon>eudicotyledons</taxon>
        <taxon>Gunneridae</taxon>
        <taxon>Pentapetalae</taxon>
        <taxon>rosids</taxon>
        <taxon>fabids</taxon>
        <taxon>Fabales</taxon>
        <taxon>Fabaceae</taxon>
        <taxon>Papilionoideae</taxon>
        <taxon>50 kb inversion clade</taxon>
        <taxon>NPAAA clade</taxon>
        <taxon>indigoferoid/millettioid clade</taxon>
        <taxon>Phaseoleae</taxon>
        <taxon>Mucuna</taxon>
    </lineage>
</organism>
<evidence type="ECO:0000313" key="2">
    <source>
        <dbReference type="Proteomes" id="UP000257109"/>
    </source>
</evidence>
<name>A0A371F6M5_MUCPR</name>
<protein>
    <submittedName>
        <fullName evidence="1">Uncharacterized protein</fullName>
    </submittedName>
</protein>
<feature type="non-terminal residue" evidence="1">
    <location>
        <position position="1"/>
    </location>
</feature>
<gene>
    <name evidence="1" type="ORF">CR513_46404</name>
</gene>
<evidence type="ECO:0000313" key="1">
    <source>
        <dbReference type="EMBL" id="RDX73917.1"/>
    </source>
</evidence>
<sequence>MSSVTGLRGESLVSPNSRKPFIVYSNASKMSLSNVLMLKDMILKTHEGKLSYRELELVVVVLCLNYGAISG</sequence>